<proteinExistence type="predicted"/>
<sequence>MLSHLRFYDLYPFGFLQSHNCTRSLFLTLCSTNRFRGLVAVILEETGTRKKKKEKPVKLDDVLSQESENKSCCSGSDASPESYNDEDSSRVPTDDDNGTDLYGVGEEKEAELWREIAFAQESSKVTVENVQDIDLDQNVPPGRVVSATLNPKRNVKGAASSTEIGNNNNKRKRIDEKPKKVSAEEKAALRQEAARKRVEDREKSLLGLCNRTF</sequence>
<accession>A0ABC8KG37</accession>
<organism evidence="2 3">
    <name type="scientific">Eruca vesicaria subsp. sativa</name>
    <name type="common">Garden rocket</name>
    <name type="synonym">Eruca sativa</name>
    <dbReference type="NCBI Taxonomy" id="29727"/>
    <lineage>
        <taxon>Eukaryota</taxon>
        <taxon>Viridiplantae</taxon>
        <taxon>Streptophyta</taxon>
        <taxon>Embryophyta</taxon>
        <taxon>Tracheophyta</taxon>
        <taxon>Spermatophyta</taxon>
        <taxon>Magnoliopsida</taxon>
        <taxon>eudicotyledons</taxon>
        <taxon>Gunneridae</taxon>
        <taxon>Pentapetalae</taxon>
        <taxon>rosids</taxon>
        <taxon>malvids</taxon>
        <taxon>Brassicales</taxon>
        <taxon>Brassicaceae</taxon>
        <taxon>Brassiceae</taxon>
        <taxon>Eruca</taxon>
    </lineage>
</organism>
<feature type="compositionally biased region" description="Polar residues" evidence="1">
    <location>
        <begin position="159"/>
        <end position="168"/>
    </location>
</feature>
<protein>
    <submittedName>
        <fullName evidence="2">Uncharacterized protein</fullName>
    </submittedName>
</protein>
<name>A0ABC8KG37_ERUVS</name>
<dbReference type="Proteomes" id="UP001642260">
    <property type="component" value="Unassembled WGS sequence"/>
</dbReference>
<feature type="compositionally biased region" description="Basic and acidic residues" evidence="1">
    <location>
        <begin position="173"/>
        <end position="186"/>
    </location>
</feature>
<evidence type="ECO:0000313" key="3">
    <source>
        <dbReference type="Proteomes" id="UP001642260"/>
    </source>
</evidence>
<feature type="compositionally biased region" description="Polar residues" evidence="1">
    <location>
        <begin position="68"/>
        <end position="82"/>
    </location>
</feature>
<comment type="caution">
    <text evidence="2">The sequence shown here is derived from an EMBL/GenBank/DDBJ whole genome shotgun (WGS) entry which is preliminary data.</text>
</comment>
<reference evidence="2 3" key="1">
    <citation type="submission" date="2022-03" db="EMBL/GenBank/DDBJ databases">
        <authorList>
            <person name="Macdonald S."/>
            <person name="Ahmed S."/>
            <person name="Newling K."/>
        </authorList>
    </citation>
    <scope>NUCLEOTIDE SEQUENCE [LARGE SCALE GENOMIC DNA]</scope>
</reference>
<gene>
    <name evidence="2" type="ORF">ERUC_LOCUS20301</name>
</gene>
<evidence type="ECO:0000313" key="2">
    <source>
        <dbReference type="EMBL" id="CAH8354546.1"/>
    </source>
</evidence>
<dbReference type="EMBL" id="CAKOAT010194932">
    <property type="protein sequence ID" value="CAH8354546.1"/>
    <property type="molecule type" value="Genomic_DNA"/>
</dbReference>
<dbReference type="AlphaFoldDB" id="A0ABC8KG37"/>
<feature type="region of interest" description="Disordered" evidence="1">
    <location>
        <begin position="68"/>
        <end position="100"/>
    </location>
</feature>
<keyword evidence="3" id="KW-1185">Reference proteome</keyword>
<evidence type="ECO:0000256" key="1">
    <source>
        <dbReference type="SAM" id="MobiDB-lite"/>
    </source>
</evidence>
<feature type="region of interest" description="Disordered" evidence="1">
    <location>
        <begin position="154"/>
        <end position="186"/>
    </location>
</feature>